<comment type="caution">
    <text evidence="3">The sequence shown here is derived from an EMBL/GenBank/DDBJ whole genome shotgun (WGS) entry which is preliminary data.</text>
</comment>
<dbReference type="InterPro" id="IPR029018">
    <property type="entry name" value="Hex-like_dom2"/>
</dbReference>
<dbReference type="Gene3D" id="3.20.20.520">
    <property type="entry name" value="Glycosyl hydrolase family 115"/>
    <property type="match status" value="1"/>
</dbReference>
<evidence type="ECO:0000313" key="3">
    <source>
        <dbReference type="EMBL" id="KAJ9633061.1"/>
    </source>
</evidence>
<accession>A0AA39CXZ3</accession>
<dbReference type="Gene3D" id="1.20.58.2150">
    <property type="match status" value="1"/>
</dbReference>
<keyword evidence="4" id="KW-1185">Reference proteome</keyword>
<sequence length="1005" mass="111101">MLAGIFLNVKIAVLNENKTWDLQTCYPLPVDEVICKHHTPGAFLLADSSTSPTLVVSSDEWFGVRRAASDFAQDVGRVTGTNGSVATFNSNITASSSSPVVIAGTIGKSSLINQLVQQGKININDIKGQWEAYQVEVVPNPINGISQAVVIAGSDKRGTIYGIYDLSEQMGVSPWYWWADVAAMPRSSVYVLNHTKLQPSPSVKYRGFFLNDEQPALTNWINTRYSPGEYGPGFNHLFYSTVFELLLRLRANYLWPAQWGSMFSVDDPVNPAMADDYGIVMGTSHTEPMMRATNEQSRFMNGTWSWSTNRANVTEFMRQGAVRAKPYESLYTMGMRGLGDVASPTLNASSLETIVNVQQGLLRQVYNISNVSAIPQMWCLYKEVGGYLADGMNVPDDVTLLWSDDNWANMQRLPLSNETGRSGGAGIYYHADYVGDPRDYKWIDTNSLQKYWSELQQAYDRQARTIWILNVGDLKPMEVPISYFFAAAYDNPSLSSPNSTHSWLSQWVARQFGSEVADSTATVLLNYSMYAARRKYELIDPSTYSLINYNEADNVLQQWADLVNIASQIYNSLDASLQPSYFELVLHKCMAGYIVTLIHINAAKNNLYEEQGRSSTNTLAQTVLNNFAQDHALTQRYHQLLNGKWNHMMDQTHLGYYYWQQPMRNSLPPLGYVQSQEISSAGQLGVTCEGNNGTVPGDDMYHALSTNILTLPPMDPYGPSRWIEVFSRGTDAVNFKVTSEPHIAVTPSSGSLQANGNNTDMRLMVSVNWALAPNGSTVSTVNITTTTPSGQYINETYPHSSFSMPQISVPVNKTSVPSSFHGFVESDRTISIEPEHFSANLSNSSSSSAYYQIIPAYGRTMSGVGLFPFTAPSQKASSPSASPKLVYHFYTVTPNVANANLTVYAGTAMNTDPSRPLKYAVSIDDASPQLVQPNPLTRLWPLPDMWGDMVANAAMTNTTTHNLSEAGAHSLNLWLLEPGLIVQKLVLDLGGVRQSYLGPPESTIV</sequence>
<dbReference type="Gene3D" id="2.60.120.1620">
    <property type="match status" value="1"/>
</dbReference>
<organism evidence="3 4">
    <name type="scientific">Knufia peltigerae</name>
    <dbReference type="NCBI Taxonomy" id="1002370"/>
    <lineage>
        <taxon>Eukaryota</taxon>
        <taxon>Fungi</taxon>
        <taxon>Dikarya</taxon>
        <taxon>Ascomycota</taxon>
        <taxon>Pezizomycotina</taxon>
        <taxon>Eurotiomycetes</taxon>
        <taxon>Chaetothyriomycetidae</taxon>
        <taxon>Chaetothyriales</taxon>
        <taxon>Trichomeriaceae</taxon>
        <taxon>Knufia</taxon>
    </lineage>
</organism>
<proteinExistence type="predicted"/>
<evidence type="ECO:0000256" key="1">
    <source>
        <dbReference type="ARBA" id="ARBA00022801"/>
    </source>
</evidence>
<feature type="domain" description="Gylcosyl hydrolase 115 C-terminal" evidence="2">
    <location>
        <begin position="822"/>
        <end position="1001"/>
    </location>
</feature>
<dbReference type="InterPro" id="IPR042301">
    <property type="entry name" value="GH115_sf"/>
</dbReference>
<dbReference type="Pfam" id="PF15979">
    <property type="entry name" value="Glyco_hydro_115"/>
    <property type="match status" value="1"/>
</dbReference>
<evidence type="ECO:0000313" key="4">
    <source>
        <dbReference type="Proteomes" id="UP001172681"/>
    </source>
</evidence>
<dbReference type="GO" id="GO:0016787">
    <property type="term" value="F:hydrolase activity"/>
    <property type="evidence" value="ECO:0007669"/>
    <property type="project" value="UniProtKB-KW"/>
</dbReference>
<gene>
    <name evidence="3" type="ORF">H2204_007451</name>
</gene>
<dbReference type="Pfam" id="PF17829">
    <property type="entry name" value="GH115_C"/>
    <property type="match status" value="1"/>
</dbReference>
<dbReference type="EMBL" id="JAPDRN010000050">
    <property type="protein sequence ID" value="KAJ9633061.1"/>
    <property type="molecule type" value="Genomic_DNA"/>
</dbReference>
<keyword evidence="1" id="KW-0378">Hydrolase</keyword>
<dbReference type="Gene3D" id="3.30.379.10">
    <property type="entry name" value="Chitobiase/beta-hexosaminidase domain 2-like"/>
    <property type="match status" value="1"/>
</dbReference>
<dbReference type="SUPFAM" id="SSF55545">
    <property type="entry name" value="beta-N-acetylhexosaminidase-like domain"/>
    <property type="match status" value="1"/>
</dbReference>
<protein>
    <recommendedName>
        <fullName evidence="2">Gylcosyl hydrolase 115 C-terminal domain-containing protein</fullName>
    </recommendedName>
</protein>
<evidence type="ECO:0000259" key="2">
    <source>
        <dbReference type="Pfam" id="PF17829"/>
    </source>
</evidence>
<name>A0AA39CXZ3_9EURO</name>
<dbReference type="InterPro" id="IPR031924">
    <property type="entry name" value="GH115"/>
</dbReference>
<dbReference type="AlphaFoldDB" id="A0AA39CXZ3"/>
<dbReference type="Proteomes" id="UP001172681">
    <property type="component" value="Unassembled WGS sequence"/>
</dbReference>
<dbReference type="PANTHER" id="PTHR37842:SF2">
    <property type="entry name" value="GYLCOSYL HYDROLASE 115 C-TERMINAL DOMAIN-CONTAINING PROTEIN"/>
    <property type="match status" value="1"/>
</dbReference>
<reference evidence="3" key="1">
    <citation type="submission" date="2022-10" db="EMBL/GenBank/DDBJ databases">
        <title>Culturing micro-colonial fungi from biological soil crusts in the Mojave desert and describing Neophaeococcomyces mojavensis, and introducing the new genera and species Taxawa tesnikishii.</title>
        <authorList>
            <person name="Kurbessoian T."/>
            <person name="Stajich J.E."/>
        </authorList>
    </citation>
    <scope>NUCLEOTIDE SEQUENCE</scope>
    <source>
        <strain evidence="3">TK_35</strain>
    </source>
</reference>
<dbReference type="PANTHER" id="PTHR37842">
    <property type="match status" value="1"/>
</dbReference>
<dbReference type="InterPro" id="IPR041437">
    <property type="entry name" value="GH115_C"/>
</dbReference>